<dbReference type="GO" id="GO:0045329">
    <property type="term" value="P:carnitine biosynthetic process"/>
    <property type="evidence" value="ECO:0007669"/>
    <property type="project" value="UniProtKB-UniPathway"/>
</dbReference>
<feature type="domain" description="TauD/TfdA-like" evidence="22">
    <location>
        <begin position="205"/>
        <end position="448"/>
    </location>
</feature>
<dbReference type="GO" id="GO:0005506">
    <property type="term" value="F:iron ion binding"/>
    <property type="evidence" value="ECO:0007669"/>
    <property type="project" value="InterPro"/>
</dbReference>
<reference evidence="24" key="1">
    <citation type="submission" date="2018-09" db="EMBL/GenBank/DDBJ databases">
        <title>Common duck and Muscovy duck high density SNP chip.</title>
        <authorList>
            <person name="Vignal A."/>
            <person name="Thebault N."/>
            <person name="Warren W.C."/>
        </authorList>
    </citation>
    <scope>NUCLEOTIDE SEQUENCE [LARGE SCALE GENOMIC DNA]</scope>
</reference>
<evidence type="ECO:0000256" key="21">
    <source>
        <dbReference type="SAM" id="MobiDB-lite"/>
    </source>
</evidence>
<comment type="cofactor">
    <cofactor evidence="2">
        <name>L-ascorbate</name>
        <dbReference type="ChEBI" id="CHEBI:38290"/>
    </cofactor>
</comment>
<evidence type="ECO:0000256" key="3">
    <source>
        <dbReference type="ARBA" id="ARBA00004305"/>
    </source>
</evidence>
<comment type="function">
    <text evidence="19">Converts trimethyllysine (TML) into hydroxytrimethyllysine (HTML).</text>
</comment>
<organism evidence="24 25">
    <name type="scientific">Cairina moschata</name>
    <name type="common">Muscovy duck</name>
    <dbReference type="NCBI Taxonomy" id="8855"/>
    <lineage>
        <taxon>Eukaryota</taxon>
        <taxon>Metazoa</taxon>
        <taxon>Chordata</taxon>
        <taxon>Craniata</taxon>
        <taxon>Vertebrata</taxon>
        <taxon>Euteleostomi</taxon>
        <taxon>Archelosauria</taxon>
        <taxon>Archosauria</taxon>
        <taxon>Dinosauria</taxon>
        <taxon>Saurischia</taxon>
        <taxon>Theropoda</taxon>
        <taxon>Coelurosauria</taxon>
        <taxon>Aves</taxon>
        <taxon>Neognathae</taxon>
        <taxon>Galloanserae</taxon>
        <taxon>Anseriformes</taxon>
        <taxon>Anatidae</taxon>
        <taxon>Anatinae</taxon>
        <taxon>Cairina</taxon>
    </lineage>
</organism>
<dbReference type="UniPathway" id="UPA00118"/>
<comment type="subunit">
    <text evidence="6">Homodimer.</text>
</comment>
<proteinExistence type="inferred from homology"/>
<dbReference type="CDD" id="cd00250">
    <property type="entry name" value="CAS_like"/>
    <property type="match status" value="1"/>
</dbReference>
<dbReference type="InterPro" id="IPR050411">
    <property type="entry name" value="AlphaKG_dependent_hydroxylases"/>
</dbReference>
<evidence type="ECO:0000256" key="16">
    <source>
        <dbReference type="ARBA" id="ARBA00030363"/>
    </source>
</evidence>
<evidence type="ECO:0000256" key="5">
    <source>
        <dbReference type="ARBA" id="ARBA00008654"/>
    </source>
</evidence>
<protein>
    <recommendedName>
        <fullName evidence="8">Trimethyllysine dioxygenase, mitochondrial</fullName>
        <ecNumber evidence="7">1.14.11.8</ecNumber>
    </recommendedName>
    <alternativeName>
        <fullName evidence="17">Epsilon-trimethyllysine 2-oxoglutarate dioxygenase</fullName>
    </alternativeName>
    <alternativeName>
        <fullName evidence="16">TML hydroxylase</fullName>
    </alternativeName>
    <alternativeName>
        <fullName evidence="18">TML-alpha-ketoglutarate dioxygenase</fullName>
    </alternativeName>
</protein>
<evidence type="ECO:0000256" key="15">
    <source>
        <dbReference type="ARBA" id="ARBA00023128"/>
    </source>
</evidence>
<dbReference type="InterPro" id="IPR038492">
    <property type="entry name" value="GBBH-like_N_sf"/>
</dbReference>
<evidence type="ECO:0000256" key="10">
    <source>
        <dbReference type="ARBA" id="ARBA00022873"/>
    </source>
</evidence>
<evidence type="ECO:0000256" key="19">
    <source>
        <dbReference type="ARBA" id="ARBA00046008"/>
    </source>
</evidence>
<dbReference type="GO" id="GO:0005759">
    <property type="term" value="C:mitochondrial matrix"/>
    <property type="evidence" value="ECO:0007669"/>
    <property type="project" value="UniProtKB-SubCell"/>
</dbReference>
<reference evidence="24" key="2">
    <citation type="submission" date="2025-08" db="UniProtKB">
        <authorList>
            <consortium name="Ensembl"/>
        </authorList>
    </citation>
    <scope>IDENTIFICATION</scope>
</reference>
<dbReference type="FunFam" id="3.30.2020.30:FF:000003">
    <property type="entry name" value="trimethyllysine dioxygenase, mitochondrial isoform X1"/>
    <property type="match status" value="1"/>
</dbReference>
<evidence type="ECO:0000256" key="1">
    <source>
        <dbReference type="ARBA" id="ARBA00001954"/>
    </source>
</evidence>
<comment type="subcellular location">
    <subcellularLocation>
        <location evidence="3">Mitochondrion matrix</location>
    </subcellularLocation>
</comment>
<dbReference type="Gene3D" id="3.60.130.10">
    <property type="entry name" value="Clavaminate synthase-like"/>
    <property type="match status" value="1"/>
</dbReference>
<dbReference type="Pfam" id="PF06155">
    <property type="entry name" value="GBBH-like_N"/>
    <property type="match status" value="1"/>
</dbReference>
<keyword evidence="12" id="KW-0223">Dioxygenase</keyword>
<evidence type="ECO:0000256" key="9">
    <source>
        <dbReference type="ARBA" id="ARBA00022723"/>
    </source>
</evidence>
<reference evidence="24" key="3">
    <citation type="submission" date="2025-09" db="UniProtKB">
        <authorList>
            <consortium name="Ensembl"/>
        </authorList>
    </citation>
    <scope>IDENTIFICATION</scope>
</reference>
<keyword evidence="9" id="KW-0479">Metal-binding</keyword>
<dbReference type="GO" id="GO:0050353">
    <property type="term" value="F:trimethyllysine dioxygenase activity"/>
    <property type="evidence" value="ECO:0007669"/>
    <property type="project" value="UniProtKB-EC"/>
</dbReference>
<comment type="catalytic activity">
    <reaction evidence="20">
        <text>N(6),N(6),N(6)-trimethyl-L-lysine + 2-oxoglutarate + O2 = (3S)-3-hydroxy-N(6),N(6),N(6)-trimethyl-L-lysine + succinate + CO2</text>
        <dbReference type="Rhea" id="RHEA:14181"/>
        <dbReference type="ChEBI" id="CHEBI:15379"/>
        <dbReference type="ChEBI" id="CHEBI:16526"/>
        <dbReference type="ChEBI" id="CHEBI:16810"/>
        <dbReference type="ChEBI" id="CHEBI:30031"/>
        <dbReference type="ChEBI" id="CHEBI:58100"/>
        <dbReference type="ChEBI" id="CHEBI:141499"/>
        <dbReference type="EC" id="1.14.11.8"/>
    </reaction>
</comment>
<accession>A0A8C3B9P0</accession>
<dbReference type="NCBIfam" id="TIGR02410">
    <property type="entry name" value="carnitine_TMLD"/>
    <property type="match status" value="1"/>
</dbReference>
<name>A0A8C3B9P0_CAIMO</name>
<feature type="region of interest" description="Disordered" evidence="21">
    <location>
        <begin position="1"/>
        <end position="42"/>
    </location>
</feature>
<sequence>MQGSRPSPTAEERCPPGTPPGTAPTAPRTPGPGSVPSCSSPRPRMWCRRLACLLGLPCWQSRRAGHGSLGLPHGTRTVPTAAARCHHTTPESLSCAWQLHGDHLELRYANTLMRFDFVWLRDHCRSASCYNAKTNQRSLDTASVDLGIKPKAVRVDETTLFLTWPDGHVTRYGLEWLVKNSYEGQKQRVMHPRILWNAEIYHQAQVPSVDCRSFLETDEGLKEFLQNFLLYGIAFVENVTPTKEDTQILAERISLIRETIYGRMWYFTSDFSRGDTAYTKLALDRHTDTTYFQEPCGIQVFHCLKHEGTGGRTLLVDGFYAAEQVLRQAPDQFELLSKVPLKHEYVENVGDCHNHMIGVGPVLNVYPWNNELYLIRYNNYDRAVINTVPYDVVHRWYTAHRTLTAELRRPENELWVKLKPGKALFIDNWRVLHGREAFTGYRQLCGCYLTRDDVLNTARLLGLQA</sequence>
<dbReference type="FunFam" id="3.60.130.10:FF:000001">
    <property type="entry name" value="Trimethyllysine dioxygenase, mitochondrial"/>
    <property type="match status" value="1"/>
</dbReference>
<comment type="cofactor">
    <cofactor evidence="1">
        <name>Fe(2+)</name>
        <dbReference type="ChEBI" id="CHEBI:29033"/>
    </cofactor>
</comment>
<keyword evidence="25" id="KW-1185">Reference proteome</keyword>
<evidence type="ECO:0000256" key="8">
    <source>
        <dbReference type="ARBA" id="ARBA00016835"/>
    </source>
</evidence>
<keyword evidence="10" id="KW-0124">Carnitine biosynthesis</keyword>
<dbReference type="InterPro" id="IPR012776">
    <property type="entry name" value="Trimethyllysine_dOase"/>
</dbReference>
<evidence type="ECO:0000256" key="2">
    <source>
        <dbReference type="ARBA" id="ARBA00001961"/>
    </source>
</evidence>
<keyword evidence="13" id="KW-0560">Oxidoreductase</keyword>
<dbReference type="InterPro" id="IPR010376">
    <property type="entry name" value="GBBH-like_N"/>
</dbReference>
<dbReference type="SUPFAM" id="SSF51197">
    <property type="entry name" value="Clavaminate synthase-like"/>
    <property type="match status" value="1"/>
</dbReference>
<evidence type="ECO:0000259" key="23">
    <source>
        <dbReference type="Pfam" id="PF06155"/>
    </source>
</evidence>
<evidence type="ECO:0000256" key="14">
    <source>
        <dbReference type="ARBA" id="ARBA00023004"/>
    </source>
</evidence>
<dbReference type="Gene3D" id="3.30.2020.30">
    <property type="match status" value="1"/>
</dbReference>
<dbReference type="Pfam" id="PF02668">
    <property type="entry name" value="TauD"/>
    <property type="match status" value="1"/>
</dbReference>
<evidence type="ECO:0000256" key="12">
    <source>
        <dbReference type="ARBA" id="ARBA00022964"/>
    </source>
</evidence>
<dbReference type="AlphaFoldDB" id="A0A8C3B9P0"/>
<evidence type="ECO:0000256" key="20">
    <source>
        <dbReference type="ARBA" id="ARBA00049334"/>
    </source>
</evidence>
<dbReference type="Ensembl" id="ENSCMMT00000002480.1">
    <property type="protein sequence ID" value="ENSCMMP00000002206.1"/>
    <property type="gene ID" value="ENSCMMG00000001437.1"/>
</dbReference>
<keyword evidence="14" id="KW-0408">Iron</keyword>
<dbReference type="InterPro" id="IPR042098">
    <property type="entry name" value="TauD-like_sf"/>
</dbReference>
<dbReference type="EC" id="1.14.11.8" evidence="7"/>
<comment type="pathway">
    <text evidence="4">Amine and polyamine biosynthesis; carnitine biosynthesis.</text>
</comment>
<comment type="similarity">
    <text evidence="5">Belongs to the gamma-BBH/TMLD family.</text>
</comment>
<dbReference type="PANTHER" id="PTHR10696">
    <property type="entry name" value="GAMMA-BUTYROBETAINE HYDROXYLASE-RELATED"/>
    <property type="match status" value="1"/>
</dbReference>
<evidence type="ECO:0000256" key="7">
    <source>
        <dbReference type="ARBA" id="ARBA00012267"/>
    </source>
</evidence>
<dbReference type="PANTHER" id="PTHR10696:SF51">
    <property type="entry name" value="TRIMETHYLLYSINE DIOXYGENASE, MITOCHONDRIAL"/>
    <property type="match status" value="1"/>
</dbReference>
<evidence type="ECO:0000313" key="24">
    <source>
        <dbReference type="Ensembl" id="ENSCMMP00000002206.1"/>
    </source>
</evidence>
<keyword evidence="11" id="KW-0809">Transit peptide</keyword>
<evidence type="ECO:0000313" key="25">
    <source>
        <dbReference type="Proteomes" id="UP000694556"/>
    </source>
</evidence>
<dbReference type="InterPro" id="IPR003819">
    <property type="entry name" value="TauD/TfdA-like"/>
</dbReference>
<evidence type="ECO:0000256" key="11">
    <source>
        <dbReference type="ARBA" id="ARBA00022946"/>
    </source>
</evidence>
<feature type="compositionally biased region" description="Low complexity" evidence="21">
    <location>
        <begin position="31"/>
        <end position="42"/>
    </location>
</feature>
<feature type="compositionally biased region" description="Pro residues" evidence="21">
    <location>
        <begin position="16"/>
        <end position="30"/>
    </location>
</feature>
<evidence type="ECO:0000256" key="6">
    <source>
        <dbReference type="ARBA" id="ARBA00011738"/>
    </source>
</evidence>
<evidence type="ECO:0000256" key="17">
    <source>
        <dbReference type="ARBA" id="ARBA00031778"/>
    </source>
</evidence>
<evidence type="ECO:0000256" key="18">
    <source>
        <dbReference type="ARBA" id="ARBA00032283"/>
    </source>
</evidence>
<evidence type="ECO:0000259" key="22">
    <source>
        <dbReference type="Pfam" id="PF02668"/>
    </source>
</evidence>
<evidence type="ECO:0000256" key="4">
    <source>
        <dbReference type="ARBA" id="ARBA00005022"/>
    </source>
</evidence>
<dbReference type="Proteomes" id="UP000694556">
    <property type="component" value="Chromosome 10"/>
</dbReference>
<evidence type="ECO:0000256" key="13">
    <source>
        <dbReference type="ARBA" id="ARBA00023002"/>
    </source>
</evidence>
<keyword evidence="15" id="KW-0496">Mitochondrion</keyword>
<feature type="domain" description="Gamma-butyrobetaine hydroxylase-like N-terminal" evidence="23">
    <location>
        <begin position="101"/>
        <end position="177"/>
    </location>
</feature>